<dbReference type="InterPro" id="IPR014001">
    <property type="entry name" value="Helicase_ATP-bd"/>
</dbReference>
<feature type="domain" description="Helicase ATP-binding" evidence="1">
    <location>
        <begin position="330"/>
        <end position="490"/>
    </location>
</feature>
<dbReference type="SMART" id="SM00490">
    <property type="entry name" value="HELICc"/>
    <property type="match status" value="1"/>
</dbReference>
<evidence type="ECO:0000259" key="1">
    <source>
        <dbReference type="PROSITE" id="PS51192"/>
    </source>
</evidence>
<dbReference type="GO" id="GO:0003677">
    <property type="term" value="F:DNA binding"/>
    <property type="evidence" value="ECO:0007669"/>
    <property type="project" value="InterPro"/>
</dbReference>
<dbReference type="InterPro" id="IPR006935">
    <property type="entry name" value="Helicase/UvrB_N"/>
</dbReference>
<dbReference type="InterPro" id="IPR001650">
    <property type="entry name" value="Helicase_C-like"/>
</dbReference>
<dbReference type="RefSeq" id="WP_208672870.1">
    <property type="nucleotide sequence ID" value="NZ_CP030139.2"/>
</dbReference>
<evidence type="ECO:0000313" key="3">
    <source>
        <dbReference type="EMBL" id="AZB72690.1"/>
    </source>
</evidence>
<dbReference type="EMBL" id="CP030139">
    <property type="protein sequence ID" value="AZB72690.1"/>
    <property type="molecule type" value="Genomic_DNA"/>
</dbReference>
<dbReference type="InterPro" id="IPR027417">
    <property type="entry name" value="P-loop_NTPase"/>
</dbReference>
<dbReference type="AlphaFoldDB" id="A0AAN1QNR1"/>
<dbReference type="PANTHER" id="PTHR47962:SF7">
    <property type="entry name" value="MITOCHONDRIAL ATP-DEPENDENT HELICASE IRC3-RELATED"/>
    <property type="match status" value="1"/>
</dbReference>
<dbReference type="PROSITE" id="PS51194">
    <property type="entry name" value="HELICASE_CTER"/>
    <property type="match status" value="1"/>
</dbReference>
<dbReference type="Gene3D" id="3.40.50.300">
    <property type="entry name" value="P-loop containing nucleotide triphosphate hydrolases"/>
    <property type="match status" value="2"/>
</dbReference>
<dbReference type="InterPro" id="IPR021835">
    <property type="entry name" value="DUF3427"/>
</dbReference>
<proteinExistence type="predicted"/>
<name>A0AAN1QNR1_SYNEL</name>
<dbReference type="SMART" id="SM00487">
    <property type="entry name" value="DEXDc"/>
    <property type="match status" value="1"/>
</dbReference>
<dbReference type="CDD" id="cd09203">
    <property type="entry name" value="PLDc_N_DEXD_b1"/>
    <property type="match status" value="1"/>
</dbReference>
<reference evidence="3 4" key="1">
    <citation type="journal article" date="2018" name="Sci. Rep.">
        <title>Genome Features and Biochemical Characteristics of a Robust, Fast Growing and Naturally Transformable Cyanobacterium Synechococcus elongatus PCC 11801 Isolated from India.</title>
        <authorList>
            <person name="Jaiswal D."/>
            <person name="Sengupta A."/>
            <person name="Sohoni S."/>
            <person name="Sengupta S."/>
            <person name="Phadnavis A.G."/>
            <person name="Pakrasi H.B."/>
            <person name="Wangikar P.P."/>
        </authorList>
    </citation>
    <scope>NUCLEOTIDE SEQUENCE [LARGE SCALE GENOMIC DNA]</scope>
    <source>
        <strain evidence="3 4">PCC 11801</strain>
    </source>
</reference>
<dbReference type="Pfam" id="PF11907">
    <property type="entry name" value="DUF3427"/>
    <property type="match status" value="1"/>
</dbReference>
<sequence>MVQEPLPTGLYEQLISLGLQRQLQQVPTNRIDLENLDPAEAPQQLAHYLRSLVVIALPHLSGKDKVAAQIELINRLVEVLQTAAPKAIVTDDQLLNPSQRLTEIRSHRLLPGQAGVSRPLIPLSDSTLLVNATGEPNVGQALQHELPSADRVDLLCAFIKWSGLRLLQDRLKTYLESGRSLRVLTTVYLGATDRRALDWLVGQGAEVRVSYDTRRTRLHAKAWFFHRQSGYDTAYIGSSNLSTAALQDGLEWNVRLSGVDNPSILSKFQAAFESYWEEGEFEPYRASEQEQYRFDRALGREQSDTSATIAFFDIHPYAYQQEILERLQAERLLHDRWRNLVVAATGTGKTVMAALDYARLSRDFPKFAGTASPRLLFVAHRKEILQQSLSTFRMVLKQGDFGELLVDGQRPQQWQHVFASVQSLASLDPNQLAADRFAVVIVDEFHHAAADSYRHWLDYLQPQLLLGLTATPERSDGETILNWFDNRIAAELRLWTALDQGLLCPFHYFGIHDSTDLSRLQWRRGGYVSEELSALYTGDDARLRLILKELFDKVPDVSRMRALGFCVSVEHAHYMAYKFQKAGIGAIALDGICDRHTRQEAIQQLRRGELQIIFAVDLFNEGLDIPEINTILLLRPTESATVFLQQLGRGLRLHPGKDCLTVLDFIGQAHRQFRYDWRYRALLGGSRQQFKEQLEQEFPFLPAGCSLQLDRVAQGIILDNLKQSLPSRRSQLLQEAARLGRCSLPEFLTALGLELADFYRLAGSWTRLQRDLGWRRDSPHPDEDRLGRAIANLSHIDDPQRLQFYQQQLSQPTPPDLQHCSSREQRLWQMLMVQVWGTGKQYVALSEALSRFWAAIAIREELQALFEFLVESTDHLVRPLSWTQPIPLQVHGRYSRAEILAAFGALNDQQRYLSREGVYFEPTSQTDLLFVTLKKSEKLFSPTTRYNDYAISPTEFHWESQSTTRATSPTGQRYIHHRDRGSHVILFVRESRQQNGQTLPFLCLGFADYVRHQGDRPMAIRWRLHHPIPAALYPTIAIAV</sequence>
<dbReference type="Pfam" id="PF00271">
    <property type="entry name" value="Helicase_C"/>
    <property type="match status" value="1"/>
</dbReference>
<feature type="domain" description="Helicase C-terminal" evidence="2">
    <location>
        <begin position="546"/>
        <end position="706"/>
    </location>
</feature>
<evidence type="ECO:0000313" key="4">
    <source>
        <dbReference type="Proteomes" id="UP000267249"/>
    </source>
</evidence>
<gene>
    <name evidence="3" type="ORF">DOP62_08195</name>
</gene>
<dbReference type="CDD" id="cd18032">
    <property type="entry name" value="DEXHc_RE_I_III_res"/>
    <property type="match status" value="1"/>
</dbReference>
<dbReference type="InterPro" id="IPR052511">
    <property type="entry name" value="ATP-dep_Helicase"/>
</dbReference>
<dbReference type="SUPFAM" id="SSF52540">
    <property type="entry name" value="P-loop containing nucleoside triphosphate hydrolases"/>
    <property type="match status" value="1"/>
</dbReference>
<dbReference type="Gene3D" id="3.30.870.10">
    <property type="entry name" value="Endonuclease Chain A"/>
    <property type="match status" value="1"/>
</dbReference>
<accession>A0AAN1QNR1</accession>
<dbReference type="PROSITE" id="PS51192">
    <property type="entry name" value="HELICASE_ATP_BIND_1"/>
    <property type="match status" value="1"/>
</dbReference>
<dbReference type="REBASE" id="282280">
    <property type="entry name" value="Sel11801ORF8195P"/>
</dbReference>
<protein>
    <submittedName>
        <fullName evidence="3">DUF3427 domain-containing protein</fullName>
    </submittedName>
</protein>
<dbReference type="GO" id="GO:0016887">
    <property type="term" value="F:ATP hydrolysis activity"/>
    <property type="evidence" value="ECO:0007669"/>
    <property type="project" value="TreeGrafter"/>
</dbReference>
<organism evidence="3 4">
    <name type="scientific">Synechococcus elongatus PCC 11801</name>
    <dbReference type="NCBI Taxonomy" id="2219813"/>
    <lineage>
        <taxon>Bacteria</taxon>
        <taxon>Bacillati</taxon>
        <taxon>Cyanobacteriota</taxon>
        <taxon>Cyanophyceae</taxon>
        <taxon>Synechococcales</taxon>
        <taxon>Synechococcaceae</taxon>
        <taxon>Synechococcus</taxon>
    </lineage>
</organism>
<dbReference type="Pfam" id="PF13091">
    <property type="entry name" value="PLDc_2"/>
    <property type="match status" value="1"/>
</dbReference>
<dbReference type="PANTHER" id="PTHR47962">
    <property type="entry name" value="ATP-DEPENDENT HELICASE LHR-RELATED-RELATED"/>
    <property type="match status" value="1"/>
</dbReference>
<dbReference type="InterPro" id="IPR025202">
    <property type="entry name" value="PLD-like_dom"/>
</dbReference>
<dbReference type="CDD" id="cd18799">
    <property type="entry name" value="SF2_C_EcoAI-like"/>
    <property type="match status" value="1"/>
</dbReference>
<dbReference type="SUPFAM" id="SSF56024">
    <property type="entry name" value="Phospholipase D/nuclease"/>
    <property type="match status" value="1"/>
</dbReference>
<evidence type="ECO:0000259" key="2">
    <source>
        <dbReference type="PROSITE" id="PS51194"/>
    </source>
</evidence>
<dbReference type="Pfam" id="PF04851">
    <property type="entry name" value="ResIII"/>
    <property type="match status" value="1"/>
</dbReference>
<dbReference type="GO" id="GO:0005524">
    <property type="term" value="F:ATP binding"/>
    <property type="evidence" value="ECO:0007669"/>
    <property type="project" value="InterPro"/>
</dbReference>
<dbReference type="Proteomes" id="UP000267249">
    <property type="component" value="Chromosome"/>
</dbReference>